<dbReference type="EMBL" id="JBBXJM010000004">
    <property type="protein sequence ID" value="KAL1409230.1"/>
    <property type="molecule type" value="Genomic_DNA"/>
</dbReference>
<dbReference type="SUPFAM" id="SSF63380">
    <property type="entry name" value="Riboflavin synthase domain-like"/>
    <property type="match status" value="1"/>
</dbReference>
<evidence type="ECO:0000256" key="14">
    <source>
        <dbReference type="SAM" id="MobiDB-lite"/>
    </source>
</evidence>
<keyword evidence="4" id="KW-0813">Transport</keyword>
<dbReference type="InterPro" id="IPR051410">
    <property type="entry name" value="Ferric/Cupric_Reductase"/>
</dbReference>
<dbReference type="InterPro" id="IPR017927">
    <property type="entry name" value="FAD-bd_FR_type"/>
</dbReference>
<dbReference type="InterPro" id="IPR039261">
    <property type="entry name" value="FNR_nucleotide-bd"/>
</dbReference>
<feature type="compositionally biased region" description="Polar residues" evidence="14">
    <location>
        <begin position="29"/>
        <end position="45"/>
    </location>
</feature>
<evidence type="ECO:0000256" key="8">
    <source>
        <dbReference type="ARBA" id="ARBA00022989"/>
    </source>
</evidence>
<evidence type="ECO:0000256" key="9">
    <source>
        <dbReference type="ARBA" id="ARBA00023002"/>
    </source>
</evidence>
<evidence type="ECO:0000256" key="5">
    <source>
        <dbReference type="ARBA" id="ARBA00022475"/>
    </source>
</evidence>
<evidence type="ECO:0000256" key="3">
    <source>
        <dbReference type="ARBA" id="ARBA00012668"/>
    </source>
</evidence>
<evidence type="ECO:0000313" key="18">
    <source>
        <dbReference type="Proteomes" id="UP001565368"/>
    </source>
</evidence>
<keyword evidence="12" id="KW-0325">Glycoprotein</keyword>
<dbReference type="SFLD" id="SFLDS00052">
    <property type="entry name" value="Ferric_Reductase_Domain"/>
    <property type="match status" value="1"/>
</dbReference>
<evidence type="ECO:0000256" key="12">
    <source>
        <dbReference type="ARBA" id="ARBA00023180"/>
    </source>
</evidence>
<keyword evidence="11 15" id="KW-0472">Membrane</keyword>
<evidence type="ECO:0000256" key="2">
    <source>
        <dbReference type="ARBA" id="ARBA00006278"/>
    </source>
</evidence>
<protein>
    <recommendedName>
        <fullName evidence="3">ferric-chelate reductase (NADPH)</fullName>
        <ecNumber evidence="3">1.16.1.9</ecNumber>
    </recommendedName>
</protein>
<name>A0ABR3Q396_9TREE</name>
<evidence type="ECO:0000256" key="4">
    <source>
        <dbReference type="ARBA" id="ARBA00022448"/>
    </source>
</evidence>
<evidence type="ECO:0000256" key="6">
    <source>
        <dbReference type="ARBA" id="ARBA00022692"/>
    </source>
</evidence>
<dbReference type="InterPro" id="IPR013112">
    <property type="entry name" value="FAD-bd_8"/>
</dbReference>
<sequence length="678" mass="71277">MTRIKRQRPDGTPSGLTGQRPTGGLASALDSTISGLTGQRPTNGVLSAPAGATSQSGDRPSGLTGVRPTGGLSAQAATPTSGGQPSSGGRGPMTGQRPTGGVDCVAGDSDHGRCDGTGESRQAHEDRAAWLTWWVVAGVVALLAGAYLLRVWRARAVKRRVLAQRKAKGATDGGGKTGGYQAAASTTFANLAHVRVFPLWLYANSTANEWFWTAAYAGTVVGLGCYGGKMPGQPVAPINVMGYIAYSQVPLIIGLATRNNLVSALTGVSYEKLNYLHRAAGRVCVLTSSIHSIGWASKSAASSAFAPGSYIFNTGMVAWVALLAIYASSFRIVRAWAYEAFLALHVAMALMFIIGCLFHWVALWGYLAAGLIIWGGSRVLGLVRLAYLNALWRSDLALVELLEPDVMRVTVPRDRLKWHAGQHAYLTMPSISWAQQHPFTMANASGDAVFLVRAQRGFTRRLRDRLIGTKSRTRCLVEGPYGTVHALHHYDTIVLVAGGTGVSFATALLLDVAAAARRGESAVSAVHLVWNVRAAENLAWVAALLNEAVAGVGIKIKVDVFVTRSTVLPRISLDDAGSSSEAGPSSALMVEEKKTSTFGLSPEAARTITLHAGRSPLDELIAADVAASAQDGAGVCVTVCGPTALALSTRRAVLKTNTAGAVLRGQAPVTFHAEAYGW</sequence>
<keyword evidence="7" id="KW-0249">Electron transport</keyword>
<feature type="transmembrane region" description="Helical" evidence="15">
    <location>
        <begin position="340"/>
        <end position="360"/>
    </location>
</feature>
<dbReference type="EC" id="1.16.1.9" evidence="3"/>
<feature type="transmembrane region" description="Helical" evidence="15">
    <location>
        <begin position="309"/>
        <end position="328"/>
    </location>
</feature>
<dbReference type="PANTHER" id="PTHR32361">
    <property type="entry name" value="FERRIC/CUPRIC REDUCTASE TRANSMEMBRANE COMPONENT"/>
    <property type="match status" value="1"/>
</dbReference>
<reference evidence="17 18" key="1">
    <citation type="submission" date="2023-08" db="EMBL/GenBank/DDBJ databases">
        <title>Annotated Genome Sequence of Vanrija albida AlHP1.</title>
        <authorList>
            <person name="Herzog R."/>
        </authorList>
    </citation>
    <scope>NUCLEOTIDE SEQUENCE [LARGE SCALE GENOMIC DNA]</scope>
    <source>
        <strain evidence="17 18">AlHP1</strain>
    </source>
</reference>
<dbReference type="CDD" id="cd06186">
    <property type="entry name" value="NOX_Duox_like_FAD_NADP"/>
    <property type="match status" value="1"/>
</dbReference>
<comment type="catalytic activity">
    <reaction evidence="13">
        <text>2 a Fe(II)-siderophore + NADP(+) + H(+) = 2 a Fe(III)-siderophore + NADPH</text>
        <dbReference type="Rhea" id="RHEA:28795"/>
        <dbReference type="Rhea" id="RHEA-COMP:11342"/>
        <dbReference type="Rhea" id="RHEA-COMP:11344"/>
        <dbReference type="ChEBI" id="CHEBI:15378"/>
        <dbReference type="ChEBI" id="CHEBI:29033"/>
        <dbReference type="ChEBI" id="CHEBI:29034"/>
        <dbReference type="ChEBI" id="CHEBI:57783"/>
        <dbReference type="ChEBI" id="CHEBI:58349"/>
        <dbReference type="EC" id="1.16.1.9"/>
    </reaction>
</comment>
<dbReference type="InterPro" id="IPR017938">
    <property type="entry name" value="Riboflavin_synthase-like_b-brl"/>
</dbReference>
<keyword evidence="18" id="KW-1185">Reference proteome</keyword>
<dbReference type="SFLD" id="SFLDG01168">
    <property type="entry name" value="Ferric_reductase_subgroup_(FRE"/>
    <property type="match status" value="1"/>
</dbReference>
<feature type="transmembrane region" description="Helical" evidence="15">
    <location>
        <begin position="130"/>
        <end position="149"/>
    </location>
</feature>
<dbReference type="Pfam" id="PF08030">
    <property type="entry name" value="NAD_binding_6"/>
    <property type="match status" value="1"/>
</dbReference>
<keyword evidence="9" id="KW-0560">Oxidoreductase</keyword>
<accession>A0ABR3Q396</accession>
<evidence type="ECO:0000256" key="7">
    <source>
        <dbReference type="ARBA" id="ARBA00022982"/>
    </source>
</evidence>
<dbReference type="GeneID" id="95987106"/>
<dbReference type="Gene3D" id="3.40.50.80">
    <property type="entry name" value="Nucleotide-binding domain of ferredoxin-NADP reductase (FNR) module"/>
    <property type="match status" value="1"/>
</dbReference>
<feature type="transmembrane region" description="Helical" evidence="15">
    <location>
        <begin position="366"/>
        <end position="387"/>
    </location>
</feature>
<dbReference type="PRINTS" id="PR00410">
    <property type="entry name" value="PHEHYDRXLASE"/>
</dbReference>
<evidence type="ECO:0000256" key="10">
    <source>
        <dbReference type="ARBA" id="ARBA00023065"/>
    </source>
</evidence>
<organism evidence="17 18">
    <name type="scientific">Vanrija albida</name>
    <dbReference type="NCBI Taxonomy" id="181172"/>
    <lineage>
        <taxon>Eukaryota</taxon>
        <taxon>Fungi</taxon>
        <taxon>Dikarya</taxon>
        <taxon>Basidiomycota</taxon>
        <taxon>Agaricomycotina</taxon>
        <taxon>Tremellomycetes</taxon>
        <taxon>Trichosporonales</taxon>
        <taxon>Trichosporonaceae</taxon>
        <taxon>Vanrija</taxon>
    </lineage>
</organism>
<evidence type="ECO:0000256" key="11">
    <source>
        <dbReference type="ARBA" id="ARBA00023136"/>
    </source>
</evidence>
<dbReference type="InterPro" id="IPR013130">
    <property type="entry name" value="Fe3_Rdtase_TM_dom"/>
</dbReference>
<comment type="similarity">
    <text evidence="2">Belongs to the ferric reductase (FRE) family.</text>
</comment>
<dbReference type="PROSITE" id="PS51384">
    <property type="entry name" value="FAD_FR"/>
    <property type="match status" value="1"/>
</dbReference>
<comment type="subcellular location">
    <subcellularLocation>
        <location evidence="1">Cell membrane</location>
        <topology evidence="1">Multi-pass membrane protein</topology>
    </subcellularLocation>
</comment>
<feature type="region of interest" description="Disordered" evidence="14">
    <location>
        <begin position="1"/>
        <end position="108"/>
    </location>
</feature>
<feature type="domain" description="FAD-binding FR-type" evidence="16">
    <location>
        <begin position="372"/>
        <end position="487"/>
    </location>
</feature>
<evidence type="ECO:0000256" key="1">
    <source>
        <dbReference type="ARBA" id="ARBA00004651"/>
    </source>
</evidence>
<dbReference type="Pfam" id="PF08022">
    <property type="entry name" value="FAD_binding_8"/>
    <property type="match status" value="1"/>
</dbReference>
<proteinExistence type="inferred from homology"/>
<evidence type="ECO:0000256" key="13">
    <source>
        <dbReference type="ARBA" id="ARBA00048483"/>
    </source>
</evidence>
<dbReference type="RefSeq" id="XP_069209174.1">
    <property type="nucleotide sequence ID" value="XM_069354532.1"/>
</dbReference>
<evidence type="ECO:0000313" key="17">
    <source>
        <dbReference type="EMBL" id="KAL1409230.1"/>
    </source>
</evidence>
<keyword evidence="5" id="KW-1003">Cell membrane</keyword>
<gene>
    <name evidence="17" type="primary">FRP1_4</name>
    <name evidence="17" type="ORF">Q8F55_006063</name>
</gene>
<dbReference type="Pfam" id="PF01794">
    <property type="entry name" value="Ferric_reduct"/>
    <property type="match status" value="1"/>
</dbReference>
<evidence type="ECO:0000259" key="16">
    <source>
        <dbReference type="PROSITE" id="PS51384"/>
    </source>
</evidence>
<keyword evidence="10" id="KW-0406">Ion transport</keyword>
<comment type="caution">
    <text evidence="17">The sequence shown here is derived from an EMBL/GenBank/DDBJ whole genome shotgun (WGS) entry which is preliminary data.</text>
</comment>
<dbReference type="InterPro" id="IPR013121">
    <property type="entry name" value="Fe_red_NAD-bd_6"/>
</dbReference>
<dbReference type="Gene3D" id="2.40.30.10">
    <property type="entry name" value="Translation factors"/>
    <property type="match status" value="1"/>
</dbReference>
<keyword evidence="8 15" id="KW-1133">Transmembrane helix</keyword>
<dbReference type="SUPFAM" id="SSF52343">
    <property type="entry name" value="Ferredoxin reductase-like, C-terminal NADP-linked domain"/>
    <property type="match status" value="1"/>
</dbReference>
<dbReference type="Proteomes" id="UP001565368">
    <property type="component" value="Unassembled WGS sequence"/>
</dbReference>
<dbReference type="PANTHER" id="PTHR32361:SF9">
    <property type="entry name" value="FERRIC REDUCTASE TRANSMEMBRANE COMPONENT 3-RELATED"/>
    <property type="match status" value="1"/>
</dbReference>
<evidence type="ECO:0000256" key="15">
    <source>
        <dbReference type="SAM" id="Phobius"/>
    </source>
</evidence>
<keyword evidence="6 15" id="KW-0812">Transmembrane</keyword>